<dbReference type="Proteomes" id="UP000835052">
    <property type="component" value="Unassembled WGS sequence"/>
</dbReference>
<feature type="region of interest" description="Disordered" evidence="1">
    <location>
        <begin position="73"/>
        <end position="135"/>
    </location>
</feature>
<protein>
    <submittedName>
        <fullName evidence="2">Uncharacterized protein</fullName>
    </submittedName>
</protein>
<accession>A0A8S1GR69</accession>
<feature type="compositionally biased region" description="Low complexity" evidence="1">
    <location>
        <begin position="28"/>
        <end position="44"/>
    </location>
</feature>
<proteinExistence type="predicted"/>
<evidence type="ECO:0000256" key="1">
    <source>
        <dbReference type="SAM" id="MobiDB-lite"/>
    </source>
</evidence>
<dbReference type="AlphaFoldDB" id="A0A8S1GR69"/>
<feature type="compositionally biased region" description="Basic residues" evidence="1">
    <location>
        <begin position="12"/>
        <end position="23"/>
    </location>
</feature>
<evidence type="ECO:0000313" key="3">
    <source>
        <dbReference type="Proteomes" id="UP000835052"/>
    </source>
</evidence>
<sequence>MKKGTTSSAKLKTPRYTKKKKVTLAKIPPQNNSTSNPSSRKTSSIHTGALQENLQNIVLIDEKKLKNIPAPAPLIPLRNIKPPKNVPLADPPRDPNDGTLNDVDSIPENPTIVKTRTEKVVKPPTPKAKPTPEELEREMYFETGTSTYTAISAPLSTRLPCPPTLLSPPK</sequence>
<evidence type="ECO:0000313" key="2">
    <source>
        <dbReference type="EMBL" id="CAD6186125.1"/>
    </source>
</evidence>
<comment type="caution">
    <text evidence="2">The sequence shown here is derived from an EMBL/GenBank/DDBJ whole genome shotgun (WGS) entry which is preliminary data.</text>
</comment>
<feature type="region of interest" description="Disordered" evidence="1">
    <location>
        <begin position="1"/>
        <end position="48"/>
    </location>
</feature>
<reference evidence="2" key="1">
    <citation type="submission" date="2020-10" db="EMBL/GenBank/DDBJ databases">
        <authorList>
            <person name="Kikuchi T."/>
        </authorList>
    </citation>
    <scope>NUCLEOTIDE SEQUENCE</scope>
    <source>
        <strain evidence="2">NKZ352</strain>
    </source>
</reference>
<name>A0A8S1GR69_9PELO</name>
<dbReference type="EMBL" id="CAJGYM010000004">
    <property type="protein sequence ID" value="CAD6186125.1"/>
    <property type="molecule type" value="Genomic_DNA"/>
</dbReference>
<organism evidence="2 3">
    <name type="scientific">Caenorhabditis auriculariae</name>
    <dbReference type="NCBI Taxonomy" id="2777116"/>
    <lineage>
        <taxon>Eukaryota</taxon>
        <taxon>Metazoa</taxon>
        <taxon>Ecdysozoa</taxon>
        <taxon>Nematoda</taxon>
        <taxon>Chromadorea</taxon>
        <taxon>Rhabditida</taxon>
        <taxon>Rhabditina</taxon>
        <taxon>Rhabditomorpha</taxon>
        <taxon>Rhabditoidea</taxon>
        <taxon>Rhabditidae</taxon>
        <taxon>Peloderinae</taxon>
        <taxon>Caenorhabditis</taxon>
    </lineage>
</organism>
<keyword evidence="3" id="KW-1185">Reference proteome</keyword>
<gene>
    <name evidence="2" type="ORF">CAUJ_LOCUS2044</name>
</gene>